<reference evidence="2 3" key="1">
    <citation type="submission" date="2018-11" db="EMBL/GenBank/DDBJ databases">
        <title>Genomic Encyclopedia of Type Strains, Phase IV (KMG-IV): sequencing the most valuable type-strain genomes for metagenomic binning, comparative biology and taxonomic classification.</title>
        <authorList>
            <person name="Goeker M."/>
        </authorList>
    </citation>
    <scope>NUCLEOTIDE SEQUENCE [LARGE SCALE GENOMIC DNA]</scope>
    <source>
        <strain evidence="2 3">DSM 5900</strain>
    </source>
</reference>
<keyword evidence="3" id="KW-1185">Reference proteome</keyword>
<accession>A0A3N1MAQ8</accession>
<keyword evidence="1" id="KW-0732">Signal</keyword>
<dbReference type="Proteomes" id="UP000278222">
    <property type="component" value="Unassembled WGS sequence"/>
</dbReference>
<gene>
    <name evidence="2" type="ORF">EDC65_1574</name>
</gene>
<feature type="signal peptide" evidence="1">
    <location>
        <begin position="1"/>
        <end position="19"/>
    </location>
</feature>
<evidence type="ECO:0000256" key="1">
    <source>
        <dbReference type="SAM" id="SignalP"/>
    </source>
</evidence>
<protein>
    <submittedName>
        <fullName evidence="2">Uncharacterized protein</fullName>
    </submittedName>
</protein>
<comment type="caution">
    <text evidence="2">The sequence shown here is derived from an EMBL/GenBank/DDBJ whole genome shotgun (WGS) entry which is preliminary data.</text>
</comment>
<dbReference type="RefSeq" id="WP_123689134.1">
    <property type="nucleotide sequence ID" value="NZ_AP019700.1"/>
</dbReference>
<dbReference type="EMBL" id="RJKX01000013">
    <property type="protein sequence ID" value="ROP99786.1"/>
    <property type="molecule type" value="Genomic_DNA"/>
</dbReference>
<evidence type="ECO:0000313" key="2">
    <source>
        <dbReference type="EMBL" id="ROP99786.1"/>
    </source>
</evidence>
<organism evidence="2 3">
    <name type="scientific">Stella humosa</name>
    <dbReference type="NCBI Taxonomy" id="94"/>
    <lineage>
        <taxon>Bacteria</taxon>
        <taxon>Pseudomonadati</taxon>
        <taxon>Pseudomonadota</taxon>
        <taxon>Alphaproteobacteria</taxon>
        <taxon>Rhodospirillales</taxon>
        <taxon>Stellaceae</taxon>
        <taxon>Stella</taxon>
    </lineage>
</organism>
<evidence type="ECO:0000313" key="3">
    <source>
        <dbReference type="Proteomes" id="UP000278222"/>
    </source>
</evidence>
<proteinExistence type="predicted"/>
<sequence length="110" mass="11199">MKKLLAAAIALSFISPAMAAPVLIRNCTGAPVDIQVRDGATPQGEVRSAIQNLPLGSNWSGHCGPGAEPCAVRIDIFLSGSVNVLAAGPFCAVPTTDGNMLPLPMNACPC</sequence>
<name>A0A3N1MAQ8_9PROT</name>
<feature type="chain" id="PRO_5018323498" evidence="1">
    <location>
        <begin position="20"/>
        <end position="110"/>
    </location>
</feature>
<dbReference type="AlphaFoldDB" id="A0A3N1MAQ8"/>